<gene>
    <name evidence="1" type="ORF">BDN72DRAFT_254648</name>
</gene>
<evidence type="ECO:0000313" key="2">
    <source>
        <dbReference type="Proteomes" id="UP000308600"/>
    </source>
</evidence>
<reference evidence="1 2" key="1">
    <citation type="journal article" date="2019" name="Nat. Ecol. Evol.">
        <title>Megaphylogeny resolves global patterns of mushroom evolution.</title>
        <authorList>
            <person name="Varga T."/>
            <person name="Krizsan K."/>
            <person name="Foldi C."/>
            <person name="Dima B."/>
            <person name="Sanchez-Garcia M."/>
            <person name="Sanchez-Ramirez S."/>
            <person name="Szollosi G.J."/>
            <person name="Szarkandi J.G."/>
            <person name="Papp V."/>
            <person name="Albert L."/>
            <person name="Andreopoulos W."/>
            <person name="Angelini C."/>
            <person name="Antonin V."/>
            <person name="Barry K.W."/>
            <person name="Bougher N.L."/>
            <person name="Buchanan P."/>
            <person name="Buyck B."/>
            <person name="Bense V."/>
            <person name="Catcheside P."/>
            <person name="Chovatia M."/>
            <person name="Cooper J."/>
            <person name="Damon W."/>
            <person name="Desjardin D."/>
            <person name="Finy P."/>
            <person name="Geml J."/>
            <person name="Haridas S."/>
            <person name="Hughes K."/>
            <person name="Justo A."/>
            <person name="Karasinski D."/>
            <person name="Kautmanova I."/>
            <person name="Kiss B."/>
            <person name="Kocsube S."/>
            <person name="Kotiranta H."/>
            <person name="LaButti K.M."/>
            <person name="Lechner B.E."/>
            <person name="Liimatainen K."/>
            <person name="Lipzen A."/>
            <person name="Lukacs Z."/>
            <person name="Mihaltcheva S."/>
            <person name="Morgado L.N."/>
            <person name="Niskanen T."/>
            <person name="Noordeloos M.E."/>
            <person name="Ohm R.A."/>
            <person name="Ortiz-Santana B."/>
            <person name="Ovrebo C."/>
            <person name="Racz N."/>
            <person name="Riley R."/>
            <person name="Savchenko A."/>
            <person name="Shiryaev A."/>
            <person name="Soop K."/>
            <person name="Spirin V."/>
            <person name="Szebenyi C."/>
            <person name="Tomsovsky M."/>
            <person name="Tulloss R.E."/>
            <person name="Uehling J."/>
            <person name="Grigoriev I.V."/>
            <person name="Vagvolgyi C."/>
            <person name="Papp T."/>
            <person name="Martin F.M."/>
            <person name="Miettinen O."/>
            <person name="Hibbett D.S."/>
            <person name="Nagy L.G."/>
        </authorList>
    </citation>
    <scope>NUCLEOTIDE SEQUENCE [LARGE SCALE GENOMIC DNA]</scope>
    <source>
        <strain evidence="1 2">NL-1719</strain>
    </source>
</reference>
<proteinExistence type="predicted"/>
<keyword evidence="2" id="KW-1185">Reference proteome</keyword>
<sequence length="81" mass="9071">MWFKNLISLISLTVWMTKILVCAGGKFPLRKSYSLEEHDEGRAEGIGRNCQHDAHRRLEVVGGTVKTGRQRSLRTAEAGVC</sequence>
<name>A0ACD3AG84_9AGAR</name>
<organism evidence="1 2">
    <name type="scientific">Pluteus cervinus</name>
    <dbReference type="NCBI Taxonomy" id="181527"/>
    <lineage>
        <taxon>Eukaryota</taxon>
        <taxon>Fungi</taxon>
        <taxon>Dikarya</taxon>
        <taxon>Basidiomycota</taxon>
        <taxon>Agaricomycotina</taxon>
        <taxon>Agaricomycetes</taxon>
        <taxon>Agaricomycetidae</taxon>
        <taxon>Agaricales</taxon>
        <taxon>Pluteineae</taxon>
        <taxon>Pluteaceae</taxon>
        <taxon>Pluteus</taxon>
    </lineage>
</organism>
<accession>A0ACD3AG84</accession>
<dbReference type="EMBL" id="ML208466">
    <property type="protein sequence ID" value="TFK64665.1"/>
    <property type="molecule type" value="Genomic_DNA"/>
</dbReference>
<dbReference type="Proteomes" id="UP000308600">
    <property type="component" value="Unassembled WGS sequence"/>
</dbReference>
<protein>
    <submittedName>
        <fullName evidence="1">Uncharacterized protein</fullName>
    </submittedName>
</protein>
<evidence type="ECO:0000313" key="1">
    <source>
        <dbReference type="EMBL" id="TFK64665.1"/>
    </source>
</evidence>